<organism evidence="1 2">
    <name type="scientific">Lentinula lateritia</name>
    <dbReference type="NCBI Taxonomy" id="40482"/>
    <lineage>
        <taxon>Eukaryota</taxon>
        <taxon>Fungi</taxon>
        <taxon>Dikarya</taxon>
        <taxon>Basidiomycota</taxon>
        <taxon>Agaricomycotina</taxon>
        <taxon>Agaricomycetes</taxon>
        <taxon>Agaricomycetidae</taxon>
        <taxon>Agaricales</taxon>
        <taxon>Marasmiineae</taxon>
        <taxon>Omphalotaceae</taxon>
        <taxon>Lentinula</taxon>
    </lineage>
</organism>
<dbReference type="SUPFAM" id="SSF52047">
    <property type="entry name" value="RNI-like"/>
    <property type="match status" value="1"/>
</dbReference>
<dbReference type="Gene3D" id="1.20.1280.50">
    <property type="match status" value="1"/>
</dbReference>
<gene>
    <name evidence="1" type="ORF">C8R41DRAFT_849792</name>
</gene>
<reference evidence="1" key="1">
    <citation type="submission" date="2022-08" db="EMBL/GenBank/DDBJ databases">
        <title>A Global Phylogenomic Analysis of the Shiitake Genus Lentinula.</title>
        <authorList>
            <consortium name="DOE Joint Genome Institute"/>
            <person name="Sierra-Patev S."/>
            <person name="Min B."/>
            <person name="Naranjo-Ortiz M."/>
            <person name="Looney B."/>
            <person name="Konkel Z."/>
            <person name="Slot J.C."/>
            <person name="Sakamoto Y."/>
            <person name="Steenwyk J.L."/>
            <person name="Rokas A."/>
            <person name="Carro J."/>
            <person name="Camarero S."/>
            <person name="Ferreira P."/>
            <person name="Molpeceres G."/>
            <person name="Ruiz-Duenas F.J."/>
            <person name="Serrano A."/>
            <person name="Henrissat B."/>
            <person name="Drula E."/>
            <person name="Hughes K.W."/>
            <person name="Mata J.L."/>
            <person name="Ishikawa N.K."/>
            <person name="Vargas-Isla R."/>
            <person name="Ushijima S."/>
            <person name="Smith C.A."/>
            <person name="Ahrendt S."/>
            <person name="Andreopoulos W."/>
            <person name="He G."/>
            <person name="Labutti K."/>
            <person name="Lipzen A."/>
            <person name="Ng V."/>
            <person name="Riley R."/>
            <person name="Sandor L."/>
            <person name="Barry K."/>
            <person name="Martinez A.T."/>
            <person name="Xiao Y."/>
            <person name="Gibbons J.G."/>
            <person name="Terashima K."/>
            <person name="Grigoriev I.V."/>
            <person name="Hibbett D.S."/>
        </authorList>
    </citation>
    <scope>NUCLEOTIDE SEQUENCE</scope>
    <source>
        <strain evidence="1">RHP3577 ss4</strain>
    </source>
</reference>
<dbReference type="Gene3D" id="3.80.10.10">
    <property type="entry name" value="Ribonuclease Inhibitor"/>
    <property type="match status" value="1"/>
</dbReference>
<proteinExistence type="predicted"/>
<dbReference type="Proteomes" id="UP001150217">
    <property type="component" value="Unassembled WGS sequence"/>
</dbReference>
<evidence type="ECO:0000313" key="2">
    <source>
        <dbReference type="Proteomes" id="UP001150217"/>
    </source>
</evidence>
<sequence length="564" mass="63545">MNDESSNEQLKPCVDLYLRPDIQELIRSNQEPSPSVLDEISSRLQVIHQGELLEELEQEARAYGSILHPIRKIPTEVLFNILGTVAMPQLGKSLPETYLPRAMINSLEPMRTLLAITQVCSRWREIMLSSPQFWSYISLITTNTIDWEDSESVMYDLLDQQLERSQNHPLTVAIEFRKSEGFLDPHIATPMSPLNNLMGHSERWERLFVKNTRLFEFIPIKSTLLSLRVLHISIRGDQIMSLFAPSSPGWQKCVDVFKVAPVLEEIWLKCPPNLVPELPWTQILRFRLKPTHNSGSTLSFLNKMSNLTSCILDDTAPHAMETSLQFAPPSYRVKLHSLQSLTFNIFNNLEPDMQRGIYQVLGWISAPALESLDFSGVELDQDFLDAFAWSMQNSCSSSRLQKFRLATRRSSPALLVNFLQILPPTVTHLSLKFNTKYYDAGHSGNVMFQALRIRSPESSSYVLLPHLETLCVHTNGYTADLLDMLESRLQSNLNSTVADPTSSTNVLPLKNCAIKGRDAAGGNLISETQANALRAGGLHLEIVLHPLPGPLDSESLIISDVRGF</sequence>
<dbReference type="InterPro" id="IPR036047">
    <property type="entry name" value="F-box-like_dom_sf"/>
</dbReference>
<evidence type="ECO:0008006" key="3">
    <source>
        <dbReference type="Google" id="ProtNLM"/>
    </source>
</evidence>
<dbReference type="InterPro" id="IPR032675">
    <property type="entry name" value="LRR_dom_sf"/>
</dbReference>
<dbReference type="EMBL" id="JANVFT010000083">
    <property type="protein sequence ID" value="KAJ4472652.1"/>
    <property type="molecule type" value="Genomic_DNA"/>
</dbReference>
<accession>A0ABQ8V3J8</accession>
<keyword evidence="2" id="KW-1185">Reference proteome</keyword>
<name>A0ABQ8V3J8_9AGAR</name>
<evidence type="ECO:0000313" key="1">
    <source>
        <dbReference type="EMBL" id="KAJ4472652.1"/>
    </source>
</evidence>
<dbReference type="SUPFAM" id="SSF81383">
    <property type="entry name" value="F-box domain"/>
    <property type="match status" value="1"/>
</dbReference>
<comment type="caution">
    <text evidence="1">The sequence shown here is derived from an EMBL/GenBank/DDBJ whole genome shotgun (WGS) entry which is preliminary data.</text>
</comment>
<protein>
    <recommendedName>
        <fullName evidence="3">F-box domain-containing protein</fullName>
    </recommendedName>
</protein>